<comment type="caution">
    <text evidence="2">The sequence shown here is derived from an EMBL/GenBank/DDBJ whole genome shotgun (WGS) entry which is preliminary data.</text>
</comment>
<reference evidence="2 3" key="1">
    <citation type="submission" date="2019-03" db="EMBL/GenBank/DDBJ databases">
        <title>Single cell metagenomics reveals metabolic interactions within the superorganism composed of flagellate Streblomastix strix and complex community of Bacteroidetes bacteria on its surface.</title>
        <authorList>
            <person name="Treitli S.C."/>
            <person name="Kolisko M."/>
            <person name="Husnik F."/>
            <person name="Keeling P."/>
            <person name="Hampl V."/>
        </authorList>
    </citation>
    <scope>NUCLEOTIDE SEQUENCE [LARGE SCALE GENOMIC DNA]</scope>
    <source>
        <strain evidence="2">ST1C</strain>
    </source>
</reference>
<feature type="compositionally biased region" description="Polar residues" evidence="1">
    <location>
        <begin position="34"/>
        <end position="47"/>
    </location>
</feature>
<evidence type="ECO:0000313" key="3">
    <source>
        <dbReference type="Proteomes" id="UP000324800"/>
    </source>
</evidence>
<name>A0A5J4W8G3_9EUKA</name>
<feature type="region of interest" description="Disordered" evidence="1">
    <location>
        <begin position="34"/>
        <end position="66"/>
    </location>
</feature>
<accession>A0A5J4W8G3</accession>
<evidence type="ECO:0000256" key="1">
    <source>
        <dbReference type="SAM" id="MobiDB-lite"/>
    </source>
</evidence>
<evidence type="ECO:0000313" key="2">
    <source>
        <dbReference type="EMBL" id="KAA6390893.1"/>
    </source>
</evidence>
<gene>
    <name evidence="2" type="ORF">EZS28_013573</name>
</gene>
<protein>
    <submittedName>
        <fullName evidence="2">Uncharacterized protein</fullName>
    </submittedName>
</protein>
<dbReference type="Proteomes" id="UP000324800">
    <property type="component" value="Unassembled WGS sequence"/>
</dbReference>
<organism evidence="2 3">
    <name type="scientific">Streblomastix strix</name>
    <dbReference type="NCBI Taxonomy" id="222440"/>
    <lineage>
        <taxon>Eukaryota</taxon>
        <taxon>Metamonada</taxon>
        <taxon>Preaxostyla</taxon>
        <taxon>Oxymonadida</taxon>
        <taxon>Streblomastigidae</taxon>
        <taxon>Streblomastix</taxon>
    </lineage>
</organism>
<proteinExistence type="predicted"/>
<sequence length="297" mass="34187">MQLYIHDFEEEIKLGKGHRLLNLEYRTKEGVFQTNENHQHSGNNNAQRLGYNRRPASSFPPHQSSRRNAALPKLQLQPSLLQLQKKTVWIFVGTHSLFSMSPTSDCRGQKAMQLKNFRLYGRHFDPVIGSHNISACNPSVDVDSKRALLDDRNGQEQDHSITDNRIHGLAIEIKRNDGTNDKIPKNESIKLTKIFDGANLGKQIQKKKRFGISNWKIPIHKSTIQTRCVSHLVALQAEIQRNGQQRLEQVVQTQQECDIGYYMEDQQDGWFRTQAISTILFVKFEGPLIYKLCIQQN</sequence>
<dbReference type="EMBL" id="SNRW01003067">
    <property type="protein sequence ID" value="KAA6390893.1"/>
    <property type="molecule type" value="Genomic_DNA"/>
</dbReference>
<dbReference type="AlphaFoldDB" id="A0A5J4W8G3"/>